<dbReference type="AlphaFoldDB" id="A0A8S9IUK7"/>
<proteinExistence type="predicted"/>
<accession>A0A8S9IUK7</accession>
<dbReference type="EMBL" id="QGKY02001015">
    <property type="protein sequence ID" value="KAF2573680.1"/>
    <property type="molecule type" value="Genomic_DNA"/>
</dbReference>
<protein>
    <submittedName>
        <fullName evidence="2">Uncharacterized protein</fullName>
    </submittedName>
</protein>
<gene>
    <name evidence="2" type="ORF">F2Q70_00002164</name>
</gene>
<sequence length="88" mass="9904">MEPFVTMVPYLLVECAASNEQHVQHTLEPYTYERVTVGVPQCRAEFCTKSAKAIGEKMALDIFKETPECHSKENEDNDENMGTYGSQG</sequence>
<evidence type="ECO:0000256" key="1">
    <source>
        <dbReference type="SAM" id="MobiDB-lite"/>
    </source>
</evidence>
<name>A0A8S9IUK7_BRACR</name>
<evidence type="ECO:0000313" key="2">
    <source>
        <dbReference type="EMBL" id="KAF2573680.1"/>
    </source>
</evidence>
<comment type="caution">
    <text evidence="2">The sequence shown here is derived from an EMBL/GenBank/DDBJ whole genome shotgun (WGS) entry which is preliminary data.</text>
</comment>
<feature type="region of interest" description="Disordered" evidence="1">
    <location>
        <begin position="66"/>
        <end position="88"/>
    </location>
</feature>
<organism evidence="2">
    <name type="scientific">Brassica cretica</name>
    <name type="common">Mustard</name>
    <dbReference type="NCBI Taxonomy" id="69181"/>
    <lineage>
        <taxon>Eukaryota</taxon>
        <taxon>Viridiplantae</taxon>
        <taxon>Streptophyta</taxon>
        <taxon>Embryophyta</taxon>
        <taxon>Tracheophyta</taxon>
        <taxon>Spermatophyta</taxon>
        <taxon>Magnoliopsida</taxon>
        <taxon>eudicotyledons</taxon>
        <taxon>Gunneridae</taxon>
        <taxon>Pentapetalae</taxon>
        <taxon>rosids</taxon>
        <taxon>malvids</taxon>
        <taxon>Brassicales</taxon>
        <taxon>Brassicaceae</taxon>
        <taxon>Brassiceae</taxon>
        <taxon>Brassica</taxon>
    </lineage>
</organism>
<reference evidence="2" key="1">
    <citation type="submission" date="2019-12" db="EMBL/GenBank/DDBJ databases">
        <title>Genome sequencing and annotation of Brassica cretica.</title>
        <authorList>
            <person name="Studholme D.J."/>
            <person name="Sarris P.F."/>
        </authorList>
    </citation>
    <scope>NUCLEOTIDE SEQUENCE</scope>
    <source>
        <strain evidence="2">PFS-102/07</strain>
        <tissue evidence="2">Leaf</tissue>
    </source>
</reference>